<evidence type="ECO:0000259" key="1">
    <source>
        <dbReference type="Pfam" id="PF09339"/>
    </source>
</evidence>
<comment type="caution">
    <text evidence="2">The sequence shown here is derived from an EMBL/GenBank/DDBJ whole genome shotgun (WGS) entry which is preliminary data.</text>
</comment>
<dbReference type="AlphaFoldDB" id="X0SHG1"/>
<feature type="domain" description="HTH iclR-type" evidence="1">
    <location>
        <begin position="8"/>
        <end position="44"/>
    </location>
</feature>
<organism evidence="2">
    <name type="scientific">marine sediment metagenome</name>
    <dbReference type="NCBI Taxonomy" id="412755"/>
    <lineage>
        <taxon>unclassified sequences</taxon>
        <taxon>metagenomes</taxon>
        <taxon>ecological metagenomes</taxon>
    </lineage>
</organism>
<evidence type="ECO:0000313" key="2">
    <source>
        <dbReference type="EMBL" id="GAF80453.1"/>
    </source>
</evidence>
<dbReference type="Gene3D" id="1.10.10.10">
    <property type="entry name" value="Winged helix-like DNA-binding domain superfamily/Winged helix DNA-binding domain"/>
    <property type="match status" value="1"/>
</dbReference>
<dbReference type="InterPro" id="IPR036388">
    <property type="entry name" value="WH-like_DNA-bd_sf"/>
</dbReference>
<dbReference type="EMBL" id="BARS01003283">
    <property type="protein sequence ID" value="GAF80453.1"/>
    <property type="molecule type" value="Genomic_DNA"/>
</dbReference>
<name>X0SHG1_9ZZZZ</name>
<dbReference type="InterPro" id="IPR005471">
    <property type="entry name" value="Tscrpt_reg_IclR_N"/>
</dbReference>
<dbReference type="Pfam" id="PF09339">
    <property type="entry name" value="HTH_IclR"/>
    <property type="match status" value="1"/>
</dbReference>
<protein>
    <recommendedName>
        <fullName evidence="1">HTH iclR-type domain-containing protein</fullName>
    </recommendedName>
</protein>
<dbReference type="GO" id="GO:0006355">
    <property type="term" value="P:regulation of DNA-templated transcription"/>
    <property type="evidence" value="ECO:0007669"/>
    <property type="project" value="InterPro"/>
</dbReference>
<feature type="non-terminal residue" evidence="2">
    <location>
        <position position="44"/>
    </location>
</feature>
<gene>
    <name evidence="2" type="ORF">S01H1_06347</name>
</gene>
<accession>X0SHG1</accession>
<sequence>MDQYFSKTLEKGLTLLNLFDQDQTRLSIPEMSKSTDMNKASIYR</sequence>
<proteinExistence type="predicted"/>
<dbReference type="GO" id="GO:0003677">
    <property type="term" value="F:DNA binding"/>
    <property type="evidence" value="ECO:0007669"/>
    <property type="project" value="InterPro"/>
</dbReference>
<reference evidence="2" key="1">
    <citation type="journal article" date="2014" name="Front. Microbiol.">
        <title>High frequency of phylogenetically diverse reductive dehalogenase-homologous genes in deep subseafloor sedimentary metagenomes.</title>
        <authorList>
            <person name="Kawai M."/>
            <person name="Futagami T."/>
            <person name="Toyoda A."/>
            <person name="Takaki Y."/>
            <person name="Nishi S."/>
            <person name="Hori S."/>
            <person name="Arai W."/>
            <person name="Tsubouchi T."/>
            <person name="Morono Y."/>
            <person name="Uchiyama I."/>
            <person name="Ito T."/>
            <person name="Fujiyama A."/>
            <person name="Inagaki F."/>
            <person name="Takami H."/>
        </authorList>
    </citation>
    <scope>NUCLEOTIDE SEQUENCE</scope>
    <source>
        <strain evidence="2">Expedition CK06-06</strain>
    </source>
</reference>